<dbReference type="EMBL" id="BAAAPN010000059">
    <property type="protein sequence ID" value="GAA1769200.1"/>
    <property type="molecule type" value="Genomic_DNA"/>
</dbReference>
<gene>
    <name evidence="2" type="ORF">GCM10009810_29590</name>
</gene>
<organism evidence="2 3">
    <name type="scientific">Nostocoides vanveenii</name>
    <dbReference type="NCBI Taxonomy" id="330835"/>
    <lineage>
        <taxon>Bacteria</taxon>
        <taxon>Bacillati</taxon>
        <taxon>Actinomycetota</taxon>
        <taxon>Actinomycetes</taxon>
        <taxon>Micrococcales</taxon>
        <taxon>Intrasporangiaceae</taxon>
        <taxon>Nostocoides</taxon>
    </lineage>
</organism>
<feature type="compositionally biased region" description="Basic and acidic residues" evidence="1">
    <location>
        <begin position="13"/>
        <end position="24"/>
    </location>
</feature>
<dbReference type="RefSeq" id="WP_344067584.1">
    <property type="nucleotide sequence ID" value="NZ_BAAAPN010000059.1"/>
</dbReference>
<dbReference type="Proteomes" id="UP001501475">
    <property type="component" value="Unassembled WGS sequence"/>
</dbReference>
<accession>A0ABN2KZ53</accession>
<evidence type="ECO:0000313" key="2">
    <source>
        <dbReference type="EMBL" id="GAA1769200.1"/>
    </source>
</evidence>
<feature type="region of interest" description="Disordered" evidence="1">
    <location>
        <begin position="1"/>
        <end position="24"/>
    </location>
</feature>
<evidence type="ECO:0000256" key="1">
    <source>
        <dbReference type="SAM" id="MobiDB-lite"/>
    </source>
</evidence>
<proteinExistence type="predicted"/>
<comment type="caution">
    <text evidence="2">The sequence shown here is derived from an EMBL/GenBank/DDBJ whole genome shotgun (WGS) entry which is preliminary data.</text>
</comment>
<reference evidence="2 3" key="1">
    <citation type="journal article" date="2019" name="Int. J. Syst. Evol. Microbiol.">
        <title>The Global Catalogue of Microorganisms (GCM) 10K type strain sequencing project: providing services to taxonomists for standard genome sequencing and annotation.</title>
        <authorList>
            <consortium name="The Broad Institute Genomics Platform"/>
            <consortium name="The Broad Institute Genome Sequencing Center for Infectious Disease"/>
            <person name="Wu L."/>
            <person name="Ma J."/>
        </authorList>
    </citation>
    <scope>NUCLEOTIDE SEQUENCE [LARGE SCALE GENOMIC DNA]</scope>
    <source>
        <strain evidence="2 3">JCM 15591</strain>
    </source>
</reference>
<name>A0ABN2KZ53_9MICO</name>
<protein>
    <submittedName>
        <fullName evidence="2">Uncharacterized protein</fullName>
    </submittedName>
</protein>
<keyword evidence="3" id="KW-1185">Reference proteome</keyword>
<sequence>MAKVTKAASGASRPERAERTVSKHEANRIAAAKVYVKARRKAGLAVPTSIENLAAKSR</sequence>
<evidence type="ECO:0000313" key="3">
    <source>
        <dbReference type="Proteomes" id="UP001501475"/>
    </source>
</evidence>